<keyword evidence="2" id="KW-1185">Reference proteome</keyword>
<gene>
    <name evidence="1" type="ORF">DERYTH_LOCUS9896</name>
</gene>
<dbReference type="SUPFAM" id="SSF81901">
    <property type="entry name" value="HCP-like"/>
    <property type="match status" value="1"/>
</dbReference>
<evidence type="ECO:0000313" key="1">
    <source>
        <dbReference type="EMBL" id="CAG8645568.1"/>
    </source>
</evidence>
<dbReference type="EMBL" id="CAJVPY010005552">
    <property type="protein sequence ID" value="CAG8645568.1"/>
    <property type="molecule type" value="Genomic_DNA"/>
</dbReference>
<dbReference type="InterPro" id="IPR011990">
    <property type="entry name" value="TPR-like_helical_dom_sf"/>
</dbReference>
<reference evidence="1" key="1">
    <citation type="submission" date="2021-06" db="EMBL/GenBank/DDBJ databases">
        <authorList>
            <person name="Kallberg Y."/>
            <person name="Tangrot J."/>
            <person name="Rosling A."/>
        </authorList>
    </citation>
    <scope>NUCLEOTIDE SEQUENCE</scope>
    <source>
        <strain evidence="1">MA453B</strain>
    </source>
</reference>
<dbReference type="Pfam" id="PF08238">
    <property type="entry name" value="Sel1"/>
    <property type="match status" value="2"/>
</dbReference>
<dbReference type="Gene3D" id="1.25.40.10">
    <property type="entry name" value="Tetratricopeptide repeat domain"/>
    <property type="match status" value="1"/>
</dbReference>
<dbReference type="AlphaFoldDB" id="A0A9N9DNA8"/>
<proteinExistence type="predicted"/>
<dbReference type="Proteomes" id="UP000789405">
    <property type="component" value="Unassembled WGS sequence"/>
</dbReference>
<sequence length="132" mass="15224">MSKEKKKKLNTNNKESEDSYRHLLKLAIAELNKNNYSAFICSLTSVIDHCKQENLAIEAKFWLALIYEKGLGFGSNEKNQAFNYYEEVFDSNSKFKEKARDHLIMCYSQGIGVKKDVSKAEELYSGKPKKIK</sequence>
<organism evidence="1 2">
    <name type="scientific">Dentiscutata erythropus</name>
    <dbReference type="NCBI Taxonomy" id="1348616"/>
    <lineage>
        <taxon>Eukaryota</taxon>
        <taxon>Fungi</taxon>
        <taxon>Fungi incertae sedis</taxon>
        <taxon>Mucoromycota</taxon>
        <taxon>Glomeromycotina</taxon>
        <taxon>Glomeromycetes</taxon>
        <taxon>Diversisporales</taxon>
        <taxon>Gigasporaceae</taxon>
        <taxon>Dentiscutata</taxon>
    </lineage>
</organism>
<name>A0A9N9DNA8_9GLOM</name>
<evidence type="ECO:0000313" key="2">
    <source>
        <dbReference type="Proteomes" id="UP000789405"/>
    </source>
</evidence>
<comment type="caution">
    <text evidence="1">The sequence shown here is derived from an EMBL/GenBank/DDBJ whole genome shotgun (WGS) entry which is preliminary data.</text>
</comment>
<dbReference type="OrthoDB" id="2434639at2759"/>
<accession>A0A9N9DNA8</accession>
<protein>
    <submittedName>
        <fullName evidence="1">1865_t:CDS:1</fullName>
    </submittedName>
</protein>
<dbReference type="InterPro" id="IPR006597">
    <property type="entry name" value="Sel1-like"/>
</dbReference>